<dbReference type="OrthoDB" id="681583at2759"/>
<protein>
    <recommendedName>
        <fullName evidence="3">COI1 F-box domain-containing protein</fullName>
    </recommendedName>
</protein>
<dbReference type="AlphaFoldDB" id="A0A5J9UXA4"/>
<sequence>MLQVVEFTFILCDAAYPSEIGFTQEVLPNSYCHAKWCQHFNDEGMKGLSSAQFLERHELVDCQRITDAGISFILRAPSLISLTLRQCEKVTDGGMAQLRSQKLQSLTVVGYRRISLKGVQGAASSVCYSHELESQTCLKGLKRVDLTQDFGCC</sequence>
<comment type="caution">
    <text evidence="1">The sequence shown here is derived from an EMBL/GenBank/DDBJ whole genome shotgun (WGS) entry which is preliminary data.</text>
</comment>
<evidence type="ECO:0000313" key="1">
    <source>
        <dbReference type="EMBL" id="TVU27888.1"/>
    </source>
</evidence>
<feature type="non-terminal residue" evidence="1">
    <location>
        <position position="153"/>
    </location>
</feature>
<evidence type="ECO:0008006" key="3">
    <source>
        <dbReference type="Google" id="ProtNLM"/>
    </source>
</evidence>
<dbReference type="Proteomes" id="UP000324897">
    <property type="component" value="Chromosome 1"/>
</dbReference>
<keyword evidence="2" id="KW-1185">Reference proteome</keyword>
<dbReference type="EMBL" id="RWGY01000011">
    <property type="protein sequence ID" value="TVU27888.1"/>
    <property type="molecule type" value="Genomic_DNA"/>
</dbReference>
<dbReference type="Gene3D" id="3.80.10.10">
    <property type="entry name" value="Ribonuclease Inhibitor"/>
    <property type="match status" value="1"/>
</dbReference>
<name>A0A5J9UXA4_9POAL</name>
<gene>
    <name evidence="1" type="ORF">EJB05_19389</name>
</gene>
<proteinExistence type="predicted"/>
<dbReference type="SUPFAM" id="SSF52047">
    <property type="entry name" value="RNI-like"/>
    <property type="match status" value="1"/>
</dbReference>
<dbReference type="InterPro" id="IPR032675">
    <property type="entry name" value="LRR_dom_sf"/>
</dbReference>
<organism evidence="1 2">
    <name type="scientific">Eragrostis curvula</name>
    <name type="common">weeping love grass</name>
    <dbReference type="NCBI Taxonomy" id="38414"/>
    <lineage>
        <taxon>Eukaryota</taxon>
        <taxon>Viridiplantae</taxon>
        <taxon>Streptophyta</taxon>
        <taxon>Embryophyta</taxon>
        <taxon>Tracheophyta</taxon>
        <taxon>Spermatophyta</taxon>
        <taxon>Magnoliopsida</taxon>
        <taxon>Liliopsida</taxon>
        <taxon>Poales</taxon>
        <taxon>Poaceae</taxon>
        <taxon>PACMAD clade</taxon>
        <taxon>Chloridoideae</taxon>
        <taxon>Eragrostideae</taxon>
        <taxon>Eragrostidinae</taxon>
        <taxon>Eragrostis</taxon>
    </lineage>
</organism>
<accession>A0A5J9UXA4</accession>
<evidence type="ECO:0000313" key="2">
    <source>
        <dbReference type="Proteomes" id="UP000324897"/>
    </source>
</evidence>
<reference evidence="1 2" key="1">
    <citation type="journal article" date="2019" name="Sci. Rep.">
        <title>A high-quality genome of Eragrostis curvula grass provides insights into Poaceae evolution and supports new strategies to enhance forage quality.</title>
        <authorList>
            <person name="Carballo J."/>
            <person name="Santos B.A.C.M."/>
            <person name="Zappacosta D."/>
            <person name="Garbus I."/>
            <person name="Selva J.P."/>
            <person name="Gallo C.A."/>
            <person name="Diaz A."/>
            <person name="Albertini E."/>
            <person name="Caccamo M."/>
            <person name="Echenique V."/>
        </authorList>
    </citation>
    <scope>NUCLEOTIDE SEQUENCE [LARGE SCALE GENOMIC DNA]</scope>
    <source>
        <strain evidence="2">cv. Victoria</strain>
        <tissue evidence="1">Leaf</tissue>
    </source>
</reference>
<dbReference type="Gramene" id="TVU27888">
    <property type="protein sequence ID" value="TVU27888"/>
    <property type="gene ID" value="EJB05_19389"/>
</dbReference>